<dbReference type="PANTHER" id="PTHR11122:SF13">
    <property type="entry name" value="GLUCOSE-6-PHOSPHATE 1-EPIMERASE"/>
    <property type="match status" value="1"/>
</dbReference>
<organism evidence="1 2">
    <name type="scientific">Paenibacillus agaridevorans</name>
    <dbReference type="NCBI Taxonomy" id="171404"/>
    <lineage>
        <taxon>Bacteria</taxon>
        <taxon>Bacillati</taxon>
        <taxon>Bacillota</taxon>
        <taxon>Bacilli</taxon>
        <taxon>Bacillales</taxon>
        <taxon>Paenibacillaceae</taxon>
        <taxon>Paenibacillus</taxon>
    </lineage>
</organism>
<gene>
    <name evidence="1" type="ORF">PAT3040_05696</name>
</gene>
<dbReference type="PANTHER" id="PTHR11122">
    <property type="entry name" value="APOSPORY-ASSOCIATED PROTEIN C-RELATED"/>
    <property type="match status" value="1"/>
</dbReference>
<comment type="caution">
    <text evidence="1">The sequence shown here is derived from an EMBL/GenBank/DDBJ whole genome shotgun (WGS) entry which is preliminary data.</text>
</comment>
<sequence length="293" mass="33305">MSQFKVSQYTDTYVIYELVETSTDSRVLVCPERGGIVIGCKLLGKELFYLDKKTFEDPAANIRGGNPVLFPICGPLEDSEYNWEGETYRMGQHGVARNRSWDIVGTSEANEASITIRLRADEETLASYPFRFELIFTYALVNGELHTRQTYRNIGDNSPMPFYAGFHPYFAIEGGKDIAYDTDATRYIDYNDNVVKPYTGSVDLEPMVESFCLLDAKRSSISFPNGSGTRVRLTYDPLFKYVVIWSLKDRPFVCVEPWMAQPLEMNRREELVLLLAGEELQANMTISCENVSS</sequence>
<name>A0A2R5F4B9_9BACL</name>
<dbReference type="Pfam" id="PF01263">
    <property type="entry name" value="Aldose_epim"/>
    <property type="match status" value="1"/>
</dbReference>
<reference evidence="1 2" key="1">
    <citation type="submission" date="2017-08" db="EMBL/GenBank/DDBJ databases">
        <title>Substantial Increase in Enzyme Production by Combined Drug-Resistance Mutations in Paenibacillus agaridevorans.</title>
        <authorList>
            <person name="Tanaka Y."/>
            <person name="Funane K."/>
            <person name="Hosaka T."/>
            <person name="Shiwa Y."/>
            <person name="Fujita N."/>
            <person name="Miyazaki T."/>
            <person name="Yoshikawa H."/>
            <person name="Murakami K."/>
            <person name="Kasahara K."/>
            <person name="Inaoka T."/>
            <person name="Hiraga Y."/>
            <person name="Ochi K."/>
        </authorList>
    </citation>
    <scope>NUCLEOTIDE SEQUENCE [LARGE SCALE GENOMIC DNA]</scope>
    <source>
        <strain evidence="1 2">T-3040</strain>
    </source>
</reference>
<evidence type="ECO:0000313" key="1">
    <source>
        <dbReference type="EMBL" id="GBG10924.1"/>
    </source>
</evidence>
<evidence type="ECO:0000313" key="2">
    <source>
        <dbReference type="Proteomes" id="UP000245202"/>
    </source>
</evidence>
<dbReference type="GO" id="GO:0016853">
    <property type="term" value="F:isomerase activity"/>
    <property type="evidence" value="ECO:0007669"/>
    <property type="project" value="InterPro"/>
</dbReference>
<dbReference type="Proteomes" id="UP000245202">
    <property type="component" value="Unassembled WGS sequence"/>
</dbReference>
<proteinExistence type="predicted"/>
<dbReference type="Gene3D" id="2.70.98.10">
    <property type="match status" value="1"/>
</dbReference>
<dbReference type="RefSeq" id="WP_108995328.1">
    <property type="nucleotide sequence ID" value="NZ_BDQX01000362.1"/>
</dbReference>
<dbReference type="InterPro" id="IPR011013">
    <property type="entry name" value="Gal_mutarotase_sf_dom"/>
</dbReference>
<dbReference type="GO" id="GO:0005975">
    <property type="term" value="P:carbohydrate metabolic process"/>
    <property type="evidence" value="ECO:0007669"/>
    <property type="project" value="InterPro"/>
</dbReference>
<dbReference type="InterPro" id="IPR008183">
    <property type="entry name" value="Aldose_1/G6P_1-epimerase"/>
</dbReference>
<dbReference type="SUPFAM" id="SSF74650">
    <property type="entry name" value="Galactose mutarotase-like"/>
    <property type="match status" value="1"/>
</dbReference>
<protein>
    <submittedName>
        <fullName evidence="1">Aldose epimerase</fullName>
    </submittedName>
</protein>
<dbReference type="AlphaFoldDB" id="A0A2R5F4B9"/>
<dbReference type="GO" id="GO:0030246">
    <property type="term" value="F:carbohydrate binding"/>
    <property type="evidence" value="ECO:0007669"/>
    <property type="project" value="InterPro"/>
</dbReference>
<accession>A0A2R5F4B9</accession>
<dbReference type="InterPro" id="IPR014718">
    <property type="entry name" value="GH-type_carb-bd"/>
</dbReference>
<keyword evidence="2" id="KW-1185">Reference proteome</keyword>
<dbReference type="EMBL" id="BDQX01000362">
    <property type="protein sequence ID" value="GBG10924.1"/>
    <property type="molecule type" value="Genomic_DNA"/>
</dbReference>